<proteinExistence type="predicted"/>
<organism evidence="1 2">
    <name type="scientific">Phytoactinopolyspora halotolerans</name>
    <dbReference type="NCBI Taxonomy" id="1981512"/>
    <lineage>
        <taxon>Bacteria</taxon>
        <taxon>Bacillati</taxon>
        <taxon>Actinomycetota</taxon>
        <taxon>Actinomycetes</taxon>
        <taxon>Jiangellales</taxon>
        <taxon>Jiangellaceae</taxon>
        <taxon>Phytoactinopolyspora</taxon>
    </lineage>
</organism>
<dbReference type="Proteomes" id="UP000475214">
    <property type="component" value="Unassembled WGS sequence"/>
</dbReference>
<evidence type="ECO:0000313" key="2">
    <source>
        <dbReference type="Proteomes" id="UP000475214"/>
    </source>
</evidence>
<accession>A0A6L9SID1</accession>
<comment type="caution">
    <text evidence="1">The sequence shown here is derived from an EMBL/GenBank/DDBJ whole genome shotgun (WGS) entry which is preliminary data.</text>
</comment>
<dbReference type="EMBL" id="JAAGOA010000030">
    <property type="protein sequence ID" value="NEE04192.1"/>
    <property type="molecule type" value="Genomic_DNA"/>
</dbReference>
<dbReference type="AlphaFoldDB" id="A0A6L9SID1"/>
<evidence type="ECO:0000313" key="1">
    <source>
        <dbReference type="EMBL" id="NEE04192.1"/>
    </source>
</evidence>
<sequence length="113" mass="12358">MPDSSTSALSISVDERAMGNSLAAVLTARALDRGMVIQLRAAWHIENSPDLKGPIEAIDADVRIVAGAYSVYANNALVDILSRGAVIVFERFTIREVRRRGRNGSEPGRHRDR</sequence>
<name>A0A6L9SID1_9ACTN</name>
<reference evidence="1 2" key="1">
    <citation type="submission" date="2020-02" db="EMBL/GenBank/DDBJ databases">
        <authorList>
            <person name="Li X.-J."/>
            <person name="Han X.-M."/>
        </authorList>
    </citation>
    <scope>NUCLEOTIDE SEQUENCE [LARGE SCALE GENOMIC DNA]</scope>
    <source>
        <strain evidence="1 2">CCTCC AB 2017055</strain>
    </source>
</reference>
<dbReference type="RefSeq" id="WP_163744512.1">
    <property type="nucleotide sequence ID" value="NZ_JAAGOA010000030.1"/>
</dbReference>
<gene>
    <name evidence="1" type="ORF">G1H10_28880</name>
</gene>
<protein>
    <submittedName>
        <fullName evidence="1">Uncharacterized protein</fullName>
    </submittedName>
</protein>
<keyword evidence="2" id="KW-1185">Reference proteome</keyword>